<dbReference type="Proteomes" id="UP000002193">
    <property type="component" value="Chromosome"/>
</dbReference>
<evidence type="ECO:0000313" key="2">
    <source>
        <dbReference type="EMBL" id="AAP05086.1"/>
    </source>
</evidence>
<feature type="transmembrane region" description="Helical" evidence="1">
    <location>
        <begin position="100"/>
        <end position="124"/>
    </location>
</feature>
<accession>Q823R8</accession>
<dbReference type="KEGG" id="cca:CCA_00338"/>
<sequence>MLFASLTIHAHEHTNANCSSQNVETATTQVSKLLNPNSKASILRRIAVYTPIIGLFVLSLACYQRRAMSKLGYTPSSLCHHPICASLDPKHLNATIRASLLGGLGLLLPFMILLYSALAIIFLVDKLLDFSCCCSSSD</sequence>
<evidence type="ECO:0000313" key="3">
    <source>
        <dbReference type="Proteomes" id="UP000002193"/>
    </source>
</evidence>
<dbReference type="AlphaFoldDB" id="Q823R8"/>
<feature type="transmembrane region" description="Helical" evidence="1">
    <location>
        <begin position="42"/>
        <end position="63"/>
    </location>
</feature>
<keyword evidence="1" id="KW-0472">Membrane</keyword>
<keyword evidence="1" id="KW-1133">Transmembrane helix</keyword>
<gene>
    <name evidence="2" type="ordered locus">CCA_00338</name>
</gene>
<dbReference type="EMBL" id="AE015925">
    <property type="protein sequence ID" value="AAP05086.1"/>
    <property type="molecule type" value="Genomic_DNA"/>
</dbReference>
<dbReference type="RefSeq" id="WP_011006303.1">
    <property type="nucleotide sequence ID" value="NC_003361.3"/>
</dbReference>
<reference evidence="2 3" key="1">
    <citation type="journal article" date="2003" name="Nucleic Acids Res.">
        <title>Genome sequence of Chlamydophila caviae (Chlamydia psittaci GPIC): examining the role of niche-specific genes in the evolution of the Chlamydiaceae.</title>
        <authorList>
            <person name="Read T.D."/>
            <person name="Myers G.S.A."/>
            <person name="Brunham R.C."/>
            <person name="Nelson W.C."/>
            <person name="Paulsen I.T."/>
            <person name="Heidelberg J.F."/>
            <person name="Holtzapple E.K."/>
            <person name="Khouri H.M."/>
            <person name="Federova N.B."/>
            <person name="Carty H.A."/>
            <person name="Umayam L.A."/>
            <person name="Haft D.H."/>
            <person name="Peterson J.D."/>
            <person name="Beanan M.J."/>
            <person name="White O."/>
            <person name="Salzberg S.L."/>
            <person name="Hsia R.-C."/>
            <person name="McClarty G."/>
            <person name="Rank R.G."/>
            <person name="Bavoil P.M."/>
            <person name="Fraser C.M."/>
        </authorList>
    </citation>
    <scope>NUCLEOTIDE SEQUENCE [LARGE SCALE GENOMIC DNA]</scope>
    <source>
        <strain evidence="3">ATCC VR-813 / DSM 19441 / 03DC25 / GPIC</strain>
    </source>
</reference>
<keyword evidence="3" id="KW-1185">Reference proteome</keyword>
<protein>
    <submittedName>
        <fullName evidence="2">Uncharacterized protein</fullName>
    </submittedName>
</protein>
<dbReference type="HOGENOM" id="CLU_145904_0_0_0"/>
<organism evidence="2 3">
    <name type="scientific">Chlamydia caviae (strain ATCC VR-813 / DSM 19441 / 03DC25 / GPIC)</name>
    <name type="common">Chlamydophila caviae</name>
    <dbReference type="NCBI Taxonomy" id="227941"/>
    <lineage>
        <taxon>Bacteria</taxon>
        <taxon>Pseudomonadati</taxon>
        <taxon>Chlamydiota</taxon>
        <taxon>Chlamydiia</taxon>
        <taxon>Chlamydiales</taxon>
        <taxon>Chlamydiaceae</taxon>
        <taxon>Chlamydia/Chlamydophila group</taxon>
        <taxon>Chlamydia</taxon>
    </lineage>
</organism>
<name>Q823R8_CHLCV</name>
<proteinExistence type="predicted"/>
<evidence type="ECO:0000256" key="1">
    <source>
        <dbReference type="SAM" id="Phobius"/>
    </source>
</evidence>
<keyword evidence="1" id="KW-0812">Transmembrane</keyword>